<feature type="domain" description="Protein kinase" evidence="2">
    <location>
        <begin position="196"/>
        <end position="498"/>
    </location>
</feature>
<dbReference type="GO" id="GO:0005524">
    <property type="term" value="F:ATP binding"/>
    <property type="evidence" value="ECO:0007669"/>
    <property type="project" value="InterPro"/>
</dbReference>
<keyword evidence="3" id="KW-0675">Receptor</keyword>
<dbReference type="PANTHER" id="PTHR37542">
    <property type="entry name" value="HELO DOMAIN-CONTAINING PROTEIN-RELATED"/>
    <property type="match status" value="1"/>
</dbReference>
<feature type="compositionally biased region" description="Acidic residues" evidence="1">
    <location>
        <begin position="973"/>
        <end position="983"/>
    </location>
</feature>
<dbReference type="PROSITE" id="PS50011">
    <property type="entry name" value="PROTEIN_KINASE_DOM"/>
    <property type="match status" value="1"/>
</dbReference>
<evidence type="ECO:0000259" key="2">
    <source>
        <dbReference type="PROSITE" id="PS50011"/>
    </source>
</evidence>
<organism evidence="3 4">
    <name type="scientific">Drechslerella dactyloides</name>
    <name type="common">Nematode-trapping fungus</name>
    <name type="synonym">Arthrobotrys dactyloides</name>
    <dbReference type="NCBI Taxonomy" id="74499"/>
    <lineage>
        <taxon>Eukaryota</taxon>
        <taxon>Fungi</taxon>
        <taxon>Dikarya</taxon>
        <taxon>Ascomycota</taxon>
        <taxon>Pezizomycotina</taxon>
        <taxon>Orbiliomycetes</taxon>
        <taxon>Orbiliales</taxon>
        <taxon>Orbiliaceae</taxon>
        <taxon>Drechslerella</taxon>
    </lineage>
</organism>
<dbReference type="EMBL" id="JAQGDS010000001">
    <property type="protein sequence ID" value="KAJ6263946.1"/>
    <property type="molecule type" value="Genomic_DNA"/>
</dbReference>
<feature type="compositionally biased region" description="Basic and acidic residues" evidence="1">
    <location>
        <begin position="949"/>
        <end position="961"/>
    </location>
</feature>
<feature type="region of interest" description="Disordered" evidence="1">
    <location>
        <begin position="949"/>
        <end position="997"/>
    </location>
</feature>
<keyword evidence="3" id="KW-0808">Transferase</keyword>
<dbReference type="InterPro" id="IPR027796">
    <property type="entry name" value="OTT_1508_deam-like"/>
</dbReference>
<feature type="region of interest" description="Disordered" evidence="1">
    <location>
        <begin position="172"/>
        <end position="194"/>
    </location>
</feature>
<sequence>MAGVELALAIVATVDIALKRGKQLVEICKAFRAAEREISALATRIEGSWSRTKYQLEFLEKVVYLMQDDLQRIQKDILDRLNETLNVTISQLERVISDSYSRDIDAPLEVKRFKYVFKKERLEKSVNDLESWQRLFDPTWFLIMTVASPIVDEKLATMNQLEQNHYAIDTDPDRTSAAASRLRSAREADPNPSGIFKSVDNFNQSAIVPIQSSSTFVAQRSDSGQYVILDPTPHIQHESEVPTLAKRVRDLARKLMNADPDEFGLLLCKGVIKNKDQNVNTVIGFTFVFEIPPSLSQPQSLKGLIADTTHHHSLSRRLKIAKDLARSVNYLHMFEYVHKNIRPANIIIFKDHESDMGAAFLVGFEDARPEDGRSQIGGDNDFEKNIYRHPSRQGLQPKNYYLVQHDIYSLGVCLLEIGLWTPLKNILEGISPRMFEEPSNTWEGSSAKDQFLHHARESLPSKMGTNYAKIVETCLTCLDPGNQDFGDAAALQDADGVMVSVRYRYCITAGSMEQKEEPQASRPPELQRQEYMSVCALLASLSTAKTHEELHGTIKRLRALYRINLPRNSVRLNRLLDRLASLLTGKKASDCVAVMISKLTSDTIFLLAAANSLTETANNRNGDRQRRESDIEAHAAKIFDFVKQYHQEEAKEAKERIEHQLLCSQVVYSLDTISVRFRCFQEVLRKAEHLNWASLKCEEVKRALSQAQHRFIWDENIEPDDKFISMFLRQQYLKYGSPCPELNQLFEMASLSTADSMTPQDFRFWHLAFSWAFQRLGKLLHAAKVAQQLQEGERDPDSRTVQELLWWLQVISAITSQSSIFRAWTSIIQSAAKDETTAHGFAAATANKAGHSTQTRTTNGHDESRIRAPIYLVGQLTRGEASSRETSENIVTSEEPGVSVYMGTTASGASREAKNLEQEQRASYAIDGIASGLNELTCQLEIERQRIDLEQEETGESREDVAANENDVSNDSSGDDSDLDIDISNESQTSGKEIDDPTVFAPPHAELLLLEYILTKSKYHTNYYIGLSKPPCFVCELILLKYSSMVQTRAGRAHFHVTAIPEGIPPENMETVFGVVKDIAAEVAMDLYVKEVLQSSERSGAPTENEDRMQGTRR</sequence>
<evidence type="ECO:0000256" key="1">
    <source>
        <dbReference type="SAM" id="MobiDB-lite"/>
    </source>
</evidence>
<name>A0AAD6J4J0_DREDA</name>
<gene>
    <name evidence="3" type="ORF">Dda_0083</name>
</gene>
<keyword evidence="3" id="KW-0418">Kinase</keyword>
<dbReference type="SUPFAM" id="SSF56112">
    <property type="entry name" value="Protein kinase-like (PK-like)"/>
    <property type="match status" value="1"/>
</dbReference>
<dbReference type="InterPro" id="IPR000719">
    <property type="entry name" value="Prot_kinase_dom"/>
</dbReference>
<accession>A0AAD6J4J0</accession>
<dbReference type="Proteomes" id="UP001221413">
    <property type="component" value="Unassembled WGS sequence"/>
</dbReference>
<dbReference type="InterPro" id="IPR011009">
    <property type="entry name" value="Kinase-like_dom_sf"/>
</dbReference>
<dbReference type="Gene3D" id="1.10.510.10">
    <property type="entry name" value="Transferase(Phosphotransferase) domain 1"/>
    <property type="match status" value="1"/>
</dbReference>
<evidence type="ECO:0000313" key="4">
    <source>
        <dbReference type="Proteomes" id="UP001221413"/>
    </source>
</evidence>
<dbReference type="AlphaFoldDB" id="A0AAD6J4J0"/>
<proteinExistence type="predicted"/>
<dbReference type="Pfam" id="PF14441">
    <property type="entry name" value="OTT_1508_deam"/>
    <property type="match status" value="1"/>
</dbReference>
<protein>
    <submittedName>
        <fullName evidence="3">LRR receptor-like serine/threonine-protein kinase</fullName>
    </submittedName>
</protein>
<reference evidence="3" key="1">
    <citation type="submission" date="2023-01" db="EMBL/GenBank/DDBJ databases">
        <title>The chitinases involved in constricting ring structure development in the nematode-trapping fungus Drechslerella dactyloides.</title>
        <authorList>
            <person name="Wang R."/>
            <person name="Zhang L."/>
            <person name="Tang P."/>
            <person name="Li S."/>
            <person name="Liang L."/>
        </authorList>
    </citation>
    <scope>NUCLEOTIDE SEQUENCE</scope>
    <source>
        <strain evidence="3">YMF1.00031</strain>
    </source>
</reference>
<evidence type="ECO:0000313" key="3">
    <source>
        <dbReference type="EMBL" id="KAJ6263946.1"/>
    </source>
</evidence>
<dbReference type="PANTHER" id="PTHR37542:SF1">
    <property type="entry name" value="PRION-INHIBITION AND PROPAGATION HELO DOMAIN-CONTAINING PROTEIN"/>
    <property type="match status" value="1"/>
</dbReference>
<keyword evidence="4" id="KW-1185">Reference proteome</keyword>
<comment type="caution">
    <text evidence="3">The sequence shown here is derived from an EMBL/GenBank/DDBJ whole genome shotgun (WGS) entry which is preliminary data.</text>
</comment>
<dbReference type="GO" id="GO:0004672">
    <property type="term" value="F:protein kinase activity"/>
    <property type="evidence" value="ECO:0007669"/>
    <property type="project" value="InterPro"/>
</dbReference>